<dbReference type="Proteomes" id="UP001385951">
    <property type="component" value="Unassembled WGS sequence"/>
</dbReference>
<gene>
    <name evidence="1" type="ORF">QCA50_011288</name>
</gene>
<proteinExistence type="predicted"/>
<organism evidence="1 2">
    <name type="scientific">Cerrena zonata</name>
    <dbReference type="NCBI Taxonomy" id="2478898"/>
    <lineage>
        <taxon>Eukaryota</taxon>
        <taxon>Fungi</taxon>
        <taxon>Dikarya</taxon>
        <taxon>Basidiomycota</taxon>
        <taxon>Agaricomycotina</taxon>
        <taxon>Agaricomycetes</taxon>
        <taxon>Polyporales</taxon>
        <taxon>Cerrenaceae</taxon>
        <taxon>Cerrena</taxon>
    </lineage>
</organism>
<accession>A0AAW0FW45</accession>
<evidence type="ECO:0000313" key="2">
    <source>
        <dbReference type="Proteomes" id="UP001385951"/>
    </source>
</evidence>
<protein>
    <submittedName>
        <fullName evidence="1">Uncharacterized protein</fullName>
    </submittedName>
</protein>
<dbReference type="EMBL" id="JASBNA010000020">
    <property type="protein sequence ID" value="KAK7685425.1"/>
    <property type="molecule type" value="Genomic_DNA"/>
</dbReference>
<evidence type="ECO:0000313" key="1">
    <source>
        <dbReference type="EMBL" id="KAK7685425.1"/>
    </source>
</evidence>
<reference evidence="1 2" key="1">
    <citation type="submission" date="2022-09" db="EMBL/GenBank/DDBJ databases">
        <authorList>
            <person name="Palmer J.M."/>
        </authorList>
    </citation>
    <scope>NUCLEOTIDE SEQUENCE [LARGE SCALE GENOMIC DNA]</scope>
    <source>
        <strain evidence="1 2">DSM 7382</strain>
    </source>
</reference>
<keyword evidence="2" id="KW-1185">Reference proteome</keyword>
<comment type="caution">
    <text evidence="1">The sequence shown here is derived from an EMBL/GenBank/DDBJ whole genome shotgun (WGS) entry which is preliminary data.</text>
</comment>
<sequence length="132" mass="15367">MTVVRTPQGFLEEPHRLLTPKSLFPNRVLPNPEFLKDDHFPILMIHHKCEFRFVTPKQKKWGPWKPGFYLGSDRITLPSGHQLRRCLIGRPVAGRYSDNGQYLLPSAERFWLIPALGQVWPEKTKEVDVPEP</sequence>
<dbReference type="AlphaFoldDB" id="A0AAW0FW45"/>
<name>A0AAW0FW45_9APHY</name>